<feature type="domain" description="Polysaccharide export protein N-terminal" evidence="4">
    <location>
        <begin position="52"/>
        <end position="138"/>
    </location>
</feature>
<dbReference type="STRING" id="536019.Mesop_2960"/>
<evidence type="ECO:0000256" key="3">
    <source>
        <dbReference type="SAM" id="MobiDB-lite"/>
    </source>
</evidence>
<dbReference type="EMBL" id="CP002279">
    <property type="protein sequence ID" value="AEH87414.1"/>
    <property type="molecule type" value="Genomic_DNA"/>
</dbReference>
<evidence type="ECO:0000256" key="1">
    <source>
        <dbReference type="ARBA" id="ARBA00022729"/>
    </source>
</evidence>
<dbReference type="AlphaFoldDB" id="F7Y6U4"/>
<name>F7Y6U4_MESOW</name>
<accession>F7Y6U4</accession>
<feature type="domain" description="AprE-like long alpha-helical hairpin" evidence="5">
    <location>
        <begin position="193"/>
        <end position="380"/>
    </location>
</feature>
<keyword evidence="1" id="KW-0732">Signal</keyword>
<dbReference type="Gene3D" id="3.30.1950.10">
    <property type="entry name" value="wza like domain"/>
    <property type="match status" value="1"/>
</dbReference>
<sequence length="475" mass="51718">MLEEPTRSIDIGLTNRVACSRKLFNRWRTAHFLRVAVLAGLSASAVVGASSANPTGYVLGAQDKIRVKVYEWRASRDSIFAWDALNDVYTVGPDGSVSLPLVGEIKAAGFTTQEVAGFVGESLMRSIGLARPPAAAVEIVQFRPIYVVGKVSQSGEFAYRPGLTVLKALGLAGGLRTREDKDARFEREAIQARGDLGLIRLNEVNLLVRKARLEAELSHADEIALPPEVTAHIQDSAIAMIVKQERLVFQARSEGLDTQIKALQNLREFLEKELTSLEEQLVFLDTQIKSIQKELKSVSALVDKGLAVAPREFSLERTLAQAQSERLAAETSLLRGRQEISKTDISILELQDGRRNEVTVDLRQTQAELDALASKTETTQQLLYDSEVSAPSLEARRADTEAAAPIYTIFRPSADGTTEKLEASETSAVEPGDTIKVDIPMISDDLGAFGATSKGRKQAPGIALREDPTNTIAIP</sequence>
<dbReference type="InterPro" id="IPR003715">
    <property type="entry name" value="Poly_export_N"/>
</dbReference>
<feature type="region of interest" description="Disordered" evidence="3">
    <location>
        <begin position="450"/>
        <end position="475"/>
    </location>
</feature>
<dbReference type="GO" id="GO:0015159">
    <property type="term" value="F:polysaccharide transmembrane transporter activity"/>
    <property type="evidence" value="ECO:0007669"/>
    <property type="project" value="InterPro"/>
</dbReference>
<feature type="coiled-coil region" evidence="2">
    <location>
        <begin position="253"/>
        <end position="294"/>
    </location>
</feature>
<dbReference type="KEGG" id="mop:Mesop_2960"/>
<dbReference type="eggNOG" id="COG1596">
    <property type="taxonomic scope" value="Bacteria"/>
</dbReference>
<dbReference type="InterPro" id="IPR049712">
    <property type="entry name" value="Poly_export"/>
</dbReference>
<keyword evidence="2" id="KW-0175">Coiled coil</keyword>
<evidence type="ECO:0000259" key="5">
    <source>
        <dbReference type="Pfam" id="PF25994"/>
    </source>
</evidence>
<evidence type="ECO:0000313" key="6">
    <source>
        <dbReference type="EMBL" id="AEH87414.1"/>
    </source>
</evidence>
<dbReference type="Pfam" id="PF25994">
    <property type="entry name" value="HH_AprE"/>
    <property type="match status" value="1"/>
</dbReference>
<dbReference type="InterPro" id="IPR058781">
    <property type="entry name" value="HH_AprE-like"/>
</dbReference>
<dbReference type="HOGENOM" id="CLU_037300_1_0_5"/>
<organism evidence="6 7">
    <name type="scientific">Mesorhizobium opportunistum (strain LMG 24607 / HAMBI 3007 / WSM2075)</name>
    <dbReference type="NCBI Taxonomy" id="536019"/>
    <lineage>
        <taxon>Bacteria</taxon>
        <taxon>Pseudomonadati</taxon>
        <taxon>Pseudomonadota</taxon>
        <taxon>Alphaproteobacteria</taxon>
        <taxon>Hyphomicrobiales</taxon>
        <taxon>Phyllobacteriaceae</taxon>
        <taxon>Mesorhizobium</taxon>
    </lineage>
</organism>
<reference evidence="6 7" key="1">
    <citation type="submission" date="2010-10" db="EMBL/GenBank/DDBJ databases">
        <title>Complete sequence of Mesorhizobium opportunistum WSM2075.</title>
        <authorList>
            <consortium name="US DOE Joint Genome Institute"/>
            <person name="Lucas S."/>
            <person name="Copeland A."/>
            <person name="Lapidus A."/>
            <person name="Cheng J.-F."/>
            <person name="Bruce D."/>
            <person name="Goodwin L."/>
            <person name="Pitluck S."/>
            <person name="Chertkov O."/>
            <person name="Misra M."/>
            <person name="Detter J.C."/>
            <person name="Han C."/>
            <person name="Tapia R."/>
            <person name="Land M."/>
            <person name="Hauser L."/>
            <person name="Kyrpides N."/>
            <person name="Ovchinnikova G."/>
            <person name="Mavrommatis K.M."/>
            <person name="Tiwari R.P."/>
            <person name="Howieson J.G."/>
            <person name="O'Hara G.W."/>
            <person name="Nandasena K.G."/>
            <person name="Woyke T."/>
        </authorList>
    </citation>
    <scope>NUCLEOTIDE SEQUENCE [LARGE SCALE GENOMIC DNA]</scope>
    <source>
        <strain evidence="7">LMG 24607 / HAMBI 3007 / WSM2075</strain>
    </source>
</reference>
<dbReference type="PANTHER" id="PTHR33619">
    <property type="entry name" value="POLYSACCHARIDE EXPORT PROTEIN GFCE-RELATED"/>
    <property type="match status" value="1"/>
</dbReference>
<evidence type="ECO:0000256" key="2">
    <source>
        <dbReference type="SAM" id="Coils"/>
    </source>
</evidence>
<gene>
    <name evidence="6" type="ordered locus">Mesop_2960</name>
</gene>
<evidence type="ECO:0000313" key="7">
    <source>
        <dbReference type="Proteomes" id="UP000001623"/>
    </source>
</evidence>
<dbReference type="Proteomes" id="UP000001623">
    <property type="component" value="Chromosome"/>
</dbReference>
<protein>
    <submittedName>
        <fullName evidence="6">Polysaccharide export protein</fullName>
    </submittedName>
</protein>
<evidence type="ECO:0000259" key="4">
    <source>
        <dbReference type="Pfam" id="PF02563"/>
    </source>
</evidence>
<dbReference type="RefSeq" id="WP_013894104.1">
    <property type="nucleotide sequence ID" value="NC_015675.1"/>
</dbReference>
<proteinExistence type="predicted"/>
<dbReference type="Pfam" id="PF02563">
    <property type="entry name" value="Poly_export"/>
    <property type="match status" value="1"/>
</dbReference>
<dbReference type="PANTHER" id="PTHR33619:SF3">
    <property type="entry name" value="POLYSACCHARIDE EXPORT PROTEIN GFCE-RELATED"/>
    <property type="match status" value="1"/>
</dbReference>